<dbReference type="AlphaFoldDB" id="A0A382WFW1"/>
<proteinExistence type="predicted"/>
<name>A0A382WFW1_9ZZZZ</name>
<evidence type="ECO:0000313" key="1">
    <source>
        <dbReference type="EMBL" id="SVD57826.1"/>
    </source>
</evidence>
<dbReference type="EMBL" id="UINC01159625">
    <property type="protein sequence ID" value="SVD57826.1"/>
    <property type="molecule type" value="Genomic_DNA"/>
</dbReference>
<gene>
    <name evidence="1" type="ORF">METZ01_LOCUS410680</name>
</gene>
<organism evidence="1">
    <name type="scientific">marine metagenome</name>
    <dbReference type="NCBI Taxonomy" id="408172"/>
    <lineage>
        <taxon>unclassified sequences</taxon>
        <taxon>metagenomes</taxon>
        <taxon>ecological metagenomes</taxon>
    </lineage>
</organism>
<sequence>MSTLVQMVEDMNWAMDSDETDAPDGTYSFHTTMFDYRLESDEPILLGWHSHIPVEVRNGHINKTQALAAAGHLMGSCGYWGRYLETAKWDSKTKSFEITVGS</sequence>
<protein>
    <submittedName>
        <fullName evidence="1">Uncharacterized protein</fullName>
    </submittedName>
</protein>
<reference evidence="1" key="1">
    <citation type="submission" date="2018-05" db="EMBL/GenBank/DDBJ databases">
        <authorList>
            <person name="Lanie J.A."/>
            <person name="Ng W.-L."/>
            <person name="Kazmierczak K.M."/>
            <person name="Andrzejewski T.M."/>
            <person name="Davidsen T.M."/>
            <person name="Wayne K.J."/>
            <person name="Tettelin H."/>
            <person name="Glass J.I."/>
            <person name="Rusch D."/>
            <person name="Podicherti R."/>
            <person name="Tsui H.-C.T."/>
            <person name="Winkler M.E."/>
        </authorList>
    </citation>
    <scope>NUCLEOTIDE SEQUENCE</scope>
</reference>
<accession>A0A382WFW1</accession>